<evidence type="ECO:0000259" key="5">
    <source>
        <dbReference type="PROSITE" id="PS51194"/>
    </source>
</evidence>
<dbReference type="PROSITE" id="PS51194">
    <property type="entry name" value="HELICASE_CTER"/>
    <property type="match status" value="1"/>
</dbReference>
<dbReference type="AlphaFoldDB" id="A0AAD6IEE0"/>
<evidence type="ECO:0000313" key="7">
    <source>
        <dbReference type="Proteomes" id="UP001219568"/>
    </source>
</evidence>
<dbReference type="GO" id="GO:0016787">
    <property type="term" value="F:hydrolase activity"/>
    <property type="evidence" value="ECO:0007669"/>
    <property type="project" value="UniProtKB-KW"/>
</dbReference>
<keyword evidence="2" id="KW-0378">Hydrolase</keyword>
<dbReference type="InterPro" id="IPR027417">
    <property type="entry name" value="P-loop_NTPase"/>
</dbReference>
<accession>A0AAD6IEE0</accession>
<keyword evidence="7" id="KW-1185">Reference proteome</keyword>
<evidence type="ECO:0000256" key="4">
    <source>
        <dbReference type="SAM" id="MobiDB-lite"/>
    </source>
</evidence>
<feature type="domain" description="Helicase C-terminal" evidence="5">
    <location>
        <begin position="582"/>
        <end position="746"/>
    </location>
</feature>
<sequence length="1004" mass="112222">MKYYNSHNVETETGRRKWQSETIRTLLSLIRPTNRNDAVPADQFIGPEAEGVLHQAHQAAHHSAEGNLGVSSATREHIVIQNAFGGTPARSGPFVDICLDLLLCESVPTTSRYQSKLLGTSTKCEFFAFQINGAVGLLLKLIGSIDLLALLKWAKIPHQSVEGQRVISAAGKLKHLTLHAAICADLTGFGETKLVLLAVQLYSILTEFNKPSLLVVPSALVSQWAAEIQKYWPYFRPILSYGGESEWESHFDTIKSKEMESKSWPVSLAAIMSGSDPMAKSAVILTSYDTHIRRTAYTEQVQVPGVPFAKPRFHEDGSPKWKKRPRVKTTWKTTHQRVFGLLLADEAHKVKNQRSGIWAVLYQQQYQTILLATATPMYNSTKDLVGLIELLGARGRKDLEDFTSGSDDEKAKQKELAVWEARSLVSKLGEFPATSRHRLMLLDASSLRQILRKKDDLHAEVAAYFSMVLDLTAIQRDTASVLDIARPFPGGPPENAEYQLQHSKAADNLVQATGVDADTATKLVVGGKSLRTLPIANCSSVLARMNEKLESISRNTYVAFLADLRTKVHGSPCLRVALNEILVRKVLNPVNPNRWNHHQKLIVVESQPVNAWFIETVLRTLLIGVRSFHSALNAQERDTLVESFNDPKSDLRVLVMTYDVGTVGLNLHVACDRIVLSSPGKSWGQESQAIGRCLRVTSVYPVTAIRCFVPNSHDQYRFVKQAAKASLQLAVNSDQQTIQMVLVKLLNNLQPQLDACHASPYGKQLLEQKRKADEERKAGLVEFLQQHREEWAEVAMNKLKDEAAGLGGSEIELPRWARRKALAKDHYKESAESDRESADQDYVPGAESEQESNDEKSDSSNLTEASESEEDLFDTIDLSQSLKKVLMVKFNTRESWKDFADRHQPDDNTRHLMALLQLPEGKKWSTEDLEESEYLRFGLLLLYNHSRGIKTLHLGSSIHIKYLGIPTSVRAASRGEEQKLKGRKRKAAREFLSMGQGDRGDPAR</sequence>
<dbReference type="PANTHER" id="PTHR10799">
    <property type="entry name" value="SNF2/RAD54 HELICASE FAMILY"/>
    <property type="match status" value="1"/>
</dbReference>
<dbReference type="Proteomes" id="UP001219568">
    <property type="component" value="Unassembled WGS sequence"/>
</dbReference>
<dbReference type="Pfam" id="PF00176">
    <property type="entry name" value="SNF2-rel_dom"/>
    <property type="match status" value="1"/>
</dbReference>
<protein>
    <submittedName>
        <fullName evidence="6">Helicase C-terminal</fullName>
    </submittedName>
</protein>
<dbReference type="Gene3D" id="3.40.50.10810">
    <property type="entry name" value="Tandem AAA-ATPase domain"/>
    <property type="match status" value="1"/>
</dbReference>
<reference evidence="6" key="2">
    <citation type="submission" date="2023-01" db="EMBL/GenBank/DDBJ databases">
        <authorList>
            <person name="Petersen C."/>
        </authorList>
    </citation>
    <scope>NUCLEOTIDE SEQUENCE</scope>
    <source>
        <strain evidence="6">IBT 15450</strain>
    </source>
</reference>
<dbReference type="SMART" id="SM00490">
    <property type="entry name" value="HELICc"/>
    <property type="match status" value="1"/>
</dbReference>
<dbReference type="EMBL" id="JAQJZL010000004">
    <property type="protein sequence ID" value="KAJ6043788.1"/>
    <property type="molecule type" value="Genomic_DNA"/>
</dbReference>
<dbReference type="InterPro" id="IPR001650">
    <property type="entry name" value="Helicase_C-like"/>
</dbReference>
<comment type="caution">
    <text evidence="6">The sequence shown here is derived from an EMBL/GenBank/DDBJ whole genome shotgun (WGS) entry which is preliminary data.</text>
</comment>
<reference evidence="6" key="1">
    <citation type="journal article" date="2023" name="IMA Fungus">
        <title>Comparative genomic study of the Penicillium genus elucidates a diverse pangenome and 15 lateral gene transfer events.</title>
        <authorList>
            <person name="Petersen C."/>
            <person name="Sorensen T."/>
            <person name="Nielsen M.R."/>
            <person name="Sondergaard T.E."/>
            <person name="Sorensen J.L."/>
            <person name="Fitzpatrick D.A."/>
            <person name="Frisvad J.C."/>
            <person name="Nielsen K.L."/>
        </authorList>
    </citation>
    <scope>NUCLEOTIDE SEQUENCE</scope>
    <source>
        <strain evidence="6">IBT 15450</strain>
    </source>
</reference>
<keyword evidence="1" id="KW-0547">Nucleotide-binding</keyword>
<dbReference type="CDD" id="cd18793">
    <property type="entry name" value="SF2_C_SNF"/>
    <property type="match status" value="1"/>
</dbReference>
<evidence type="ECO:0000256" key="3">
    <source>
        <dbReference type="ARBA" id="ARBA00022840"/>
    </source>
</evidence>
<feature type="compositionally biased region" description="Basic and acidic residues" evidence="4">
    <location>
        <begin position="827"/>
        <end position="838"/>
    </location>
</feature>
<dbReference type="GO" id="GO:0005524">
    <property type="term" value="F:ATP binding"/>
    <property type="evidence" value="ECO:0007669"/>
    <property type="project" value="InterPro"/>
</dbReference>
<keyword evidence="6" id="KW-0347">Helicase</keyword>
<evidence type="ECO:0000313" key="6">
    <source>
        <dbReference type="EMBL" id="KAJ6043788.1"/>
    </source>
</evidence>
<gene>
    <name evidence="6" type="ORF">N7460_005143</name>
</gene>
<dbReference type="Pfam" id="PF00271">
    <property type="entry name" value="Helicase_C"/>
    <property type="match status" value="1"/>
</dbReference>
<proteinExistence type="predicted"/>
<feature type="region of interest" description="Disordered" evidence="4">
    <location>
        <begin position="827"/>
        <end position="871"/>
    </location>
</feature>
<feature type="region of interest" description="Disordered" evidence="4">
    <location>
        <begin position="973"/>
        <end position="1004"/>
    </location>
</feature>
<dbReference type="InterPro" id="IPR000330">
    <property type="entry name" value="SNF2_N"/>
</dbReference>
<dbReference type="Gene3D" id="3.40.50.300">
    <property type="entry name" value="P-loop containing nucleotide triphosphate hydrolases"/>
    <property type="match status" value="1"/>
</dbReference>
<evidence type="ECO:0000256" key="1">
    <source>
        <dbReference type="ARBA" id="ARBA00022741"/>
    </source>
</evidence>
<dbReference type="GO" id="GO:0004386">
    <property type="term" value="F:helicase activity"/>
    <property type="evidence" value="ECO:0007669"/>
    <property type="project" value="UniProtKB-KW"/>
</dbReference>
<evidence type="ECO:0000256" key="2">
    <source>
        <dbReference type="ARBA" id="ARBA00022801"/>
    </source>
</evidence>
<dbReference type="InterPro" id="IPR038718">
    <property type="entry name" value="SNF2-like_sf"/>
</dbReference>
<dbReference type="InterPro" id="IPR049730">
    <property type="entry name" value="SNF2/RAD54-like_C"/>
</dbReference>
<dbReference type="SUPFAM" id="SSF52540">
    <property type="entry name" value="P-loop containing nucleoside triphosphate hydrolases"/>
    <property type="match status" value="2"/>
</dbReference>
<keyword evidence="3" id="KW-0067">ATP-binding</keyword>
<organism evidence="6 7">
    <name type="scientific">Penicillium canescens</name>
    <dbReference type="NCBI Taxonomy" id="5083"/>
    <lineage>
        <taxon>Eukaryota</taxon>
        <taxon>Fungi</taxon>
        <taxon>Dikarya</taxon>
        <taxon>Ascomycota</taxon>
        <taxon>Pezizomycotina</taxon>
        <taxon>Eurotiomycetes</taxon>
        <taxon>Eurotiomycetidae</taxon>
        <taxon>Eurotiales</taxon>
        <taxon>Aspergillaceae</taxon>
        <taxon>Penicillium</taxon>
    </lineage>
</organism>
<name>A0AAD6IEE0_PENCN</name>